<evidence type="ECO:0000313" key="2">
    <source>
        <dbReference type="EMBL" id="RXH86496.1"/>
    </source>
</evidence>
<name>A0A498IT65_MALDO</name>
<keyword evidence="3" id="KW-1185">Reference proteome</keyword>
<dbReference type="EMBL" id="RDQH01000336">
    <property type="protein sequence ID" value="RXH86496.1"/>
    <property type="molecule type" value="Genomic_DNA"/>
</dbReference>
<proteinExistence type="predicted"/>
<evidence type="ECO:0000256" key="1">
    <source>
        <dbReference type="SAM" id="MobiDB-lite"/>
    </source>
</evidence>
<sequence length="203" mass="22747">MKCYLKADLKGETFFYPARIQWHPASSNWLNAAVPSPRGTAHNREQPTFGSFLLVGIQILRSPKRRVQPNNRDPNQNRHQHVQPHVRENQSHDGDDGENPQNDAVVDDSVENYERFVAEEVEEEPGDEDEEEDNEGDWVPEEAEEEDKEDEHRVVYAEVAEVALDSDGGFAEGVGAREAGEGIDELEPWAARCEEGLGRGSGA</sequence>
<feature type="region of interest" description="Disordered" evidence="1">
    <location>
        <begin position="119"/>
        <end position="152"/>
    </location>
</feature>
<dbReference type="Proteomes" id="UP000290289">
    <property type="component" value="Chromosome 10"/>
</dbReference>
<accession>A0A498IT65</accession>
<reference evidence="2 3" key="1">
    <citation type="submission" date="2018-10" db="EMBL/GenBank/DDBJ databases">
        <title>A high-quality apple genome assembly.</title>
        <authorList>
            <person name="Hu J."/>
        </authorList>
    </citation>
    <scope>NUCLEOTIDE SEQUENCE [LARGE SCALE GENOMIC DNA]</scope>
    <source>
        <strain evidence="3">cv. HFTH1</strain>
        <tissue evidence="2">Young leaf</tissue>
    </source>
</reference>
<feature type="compositionally biased region" description="Basic and acidic residues" evidence="1">
    <location>
        <begin position="85"/>
        <end position="94"/>
    </location>
</feature>
<feature type="compositionally biased region" description="Acidic residues" evidence="1">
    <location>
        <begin position="119"/>
        <end position="149"/>
    </location>
</feature>
<comment type="caution">
    <text evidence="2">The sequence shown here is derived from an EMBL/GenBank/DDBJ whole genome shotgun (WGS) entry which is preliminary data.</text>
</comment>
<organism evidence="2 3">
    <name type="scientific">Malus domestica</name>
    <name type="common">Apple</name>
    <name type="synonym">Pyrus malus</name>
    <dbReference type="NCBI Taxonomy" id="3750"/>
    <lineage>
        <taxon>Eukaryota</taxon>
        <taxon>Viridiplantae</taxon>
        <taxon>Streptophyta</taxon>
        <taxon>Embryophyta</taxon>
        <taxon>Tracheophyta</taxon>
        <taxon>Spermatophyta</taxon>
        <taxon>Magnoliopsida</taxon>
        <taxon>eudicotyledons</taxon>
        <taxon>Gunneridae</taxon>
        <taxon>Pentapetalae</taxon>
        <taxon>rosids</taxon>
        <taxon>fabids</taxon>
        <taxon>Rosales</taxon>
        <taxon>Rosaceae</taxon>
        <taxon>Amygdaloideae</taxon>
        <taxon>Maleae</taxon>
        <taxon>Malus</taxon>
    </lineage>
</organism>
<evidence type="ECO:0000313" key="3">
    <source>
        <dbReference type="Proteomes" id="UP000290289"/>
    </source>
</evidence>
<protein>
    <submittedName>
        <fullName evidence="2">Uncharacterized protein</fullName>
    </submittedName>
</protein>
<dbReference type="AlphaFoldDB" id="A0A498IT65"/>
<gene>
    <name evidence="2" type="ORF">DVH24_021769</name>
</gene>
<feature type="region of interest" description="Disordered" evidence="1">
    <location>
        <begin position="65"/>
        <end position="105"/>
    </location>
</feature>